<dbReference type="EMBL" id="JASDAP010000026">
    <property type="protein sequence ID" value="KAK1879364.1"/>
    <property type="molecule type" value="Genomic_DNA"/>
</dbReference>
<dbReference type="InterPro" id="IPR019734">
    <property type="entry name" value="TPR_rpt"/>
</dbReference>
<dbReference type="Gene3D" id="1.25.40.10">
    <property type="entry name" value="Tetratricopeptide repeat domain"/>
    <property type="match status" value="1"/>
</dbReference>
<evidence type="ECO:0000313" key="11">
    <source>
        <dbReference type="Proteomes" id="UP001228049"/>
    </source>
</evidence>
<evidence type="ECO:0000259" key="9">
    <source>
        <dbReference type="Pfam" id="PF10516"/>
    </source>
</evidence>
<dbReference type="InterPro" id="IPR011990">
    <property type="entry name" value="TPR-like_helical_dom_sf"/>
</dbReference>
<feature type="compositionally biased region" description="Basic and acidic residues" evidence="8">
    <location>
        <begin position="380"/>
        <end position="392"/>
    </location>
</feature>
<evidence type="ECO:0000256" key="8">
    <source>
        <dbReference type="SAM" id="MobiDB-lite"/>
    </source>
</evidence>
<feature type="region of interest" description="Disordered" evidence="8">
    <location>
        <begin position="87"/>
        <end position="168"/>
    </location>
</feature>
<dbReference type="GO" id="GO:0005654">
    <property type="term" value="C:nucleoplasm"/>
    <property type="evidence" value="ECO:0007669"/>
    <property type="project" value="TreeGrafter"/>
</dbReference>
<feature type="compositionally biased region" description="Basic and acidic residues" evidence="8">
    <location>
        <begin position="87"/>
        <end position="107"/>
    </location>
</feature>
<proteinExistence type="inferred from homology"/>
<sequence length="411" mass="45661">MEEAKKLIGTGKKHLVMGKVVEAVGALQEACGLLAKKYGDTADECGEAFFWCGRALLDLARMENSVLENMDEKTRDELRAQVYDAMAEKKNEDSEKKNEDSEKKNEDSEKENEDSEKENEDSEKENEDSEKDSEEKKGDVEESEKGDKHKDAAEKDEKNAKDSDDDDEVVGNLQLSWEMLEVAKVIYKRKESKEDQLMAAQTYLKLGEVSSESGNYKQAMEDFQECLKLQVKHLDPDSRLLAETHYQLGLTYALNLQYSQAIEELNSSSSVIKSRLDKLMQLLAKAKGPEALPEERKEMEELKALLPEIQEKVEDATEGLKTTRAAAEGARGVLDGGSTSSAFPGSTALTGDSSSSSKIKVTSANGHASDISHLVRKKRKPEESPVKEEGVTKKLKQNDCQANRVDKANGH</sequence>
<feature type="domain" description="Tetratricopeptide SHNi-TPR" evidence="9">
    <location>
        <begin position="200"/>
        <end position="237"/>
    </location>
</feature>
<dbReference type="GO" id="GO:0034080">
    <property type="term" value="P:CENP-A containing chromatin assembly"/>
    <property type="evidence" value="ECO:0007669"/>
    <property type="project" value="TreeGrafter"/>
</dbReference>
<evidence type="ECO:0000313" key="10">
    <source>
        <dbReference type="EMBL" id="KAK1879364.1"/>
    </source>
</evidence>
<feature type="compositionally biased region" description="Polar residues" evidence="8">
    <location>
        <begin position="337"/>
        <end position="366"/>
    </location>
</feature>
<keyword evidence="7" id="KW-0175">Coiled coil</keyword>
<evidence type="ECO:0000256" key="5">
    <source>
        <dbReference type="ARBA" id="ARBA00023242"/>
    </source>
</evidence>
<organism evidence="10 11">
    <name type="scientific">Dissostichus eleginoides</name>
    <name type="common">Patagonian toothfish</name>
    <name type="synonym">Dissostichus amissus</name>
    <dbReference type="NCBI Taxonomy" id="100907"/>
    <lineage>
        <taxon>Eukaryota</taxon>
        <taxon>Metazoa</taxon>
        <taxon>Chordata</taxon>
        <taxon>Craniata</taxon>
        <taxon>Vertebrata</taxon>
        <taxon>Euteleostomi</taxon>
        <taxon>Actinopterygii</taxon>
        <taxon>Neopterygii</taxon>
        <taxon>Teleostei</taxon>
        <taxon>Neoteleostei</taxon>
        <taxon>Acanthomorphata</taxon>
        <taxon>Eupercaria</taxon>
        <taxon>Perciformes</taxon>
        <taxon>Notothenioidei</taxon>
        <taxon>Nototheniidae</taxon>
        <taxon>Dissostichus</taxon>
    </lineage>
</organism>
<dbReference type="GO" id="GO:0042393">
    <property type="term" value="F:histone binding"/>
    <property type="evidence" value="ECO:0007669"/>
    <property type="project" value="TreeGrafter"/>
</dbReference>
<dbReference type="PANTHER" id="PTHR15081:SF1">
    <property type="entry name" value="NUCLEAR AUTOANTIGENIC SPERM PROTEIN"/>
    <property type="match status" value="1"/>
</dbReference>
<dbReference type="GO" id="GO:0006335">
    <property type="term" value="P:DNA replication-dependent chromatin assembly"/>
    <property type="evidence" value="ECO:0007669"/>
    <property type="project" value="TreeGrafter"/>
</dbReference>
<comment type="caution">
    <text evidence="10">The sequence shown here is derived from an EMBL/GenBank/DDBJ whole genome shotgun (WGS) entry which is preliminary data.</text>
</comment>
<dbReference type="PROSITE" id="PS50005">
    <property type="entry name" value="TPR"/>
    <property type="match status" value="1"/>
</dbReference>
<dbReference type="InterPro" id="IPR019544">
    <property type="entry name" value="Tetratricopeptide_SHNi-TPR_dom"/>
</dbReference>
<accession>A0AAD9EV02</accession>
<feature type="compositionally biased region" description="Basic and acidic residues" evidence="8">
    <location>
        <begin position="133"/>
        <end position="162"/>
    </location>
</feature>
<evidence type="ECO:0000256" key="3">
    <source>
        <dbReference type="ARBA" id="ARBA00022737"/>
    </source>
</evidence>
<dbReference type="InterPro" id="IPR051730">
    <property type="entry name" value="NASP-like"/>
</dbReference>
<name>A0AAD9EV02_DISEL</name>
<dbReference type="Pfam" id="PF10516">
    <property type="entry name" value="SHNi-TPR"/>
    <property type="match status" value="1"/>
</dbReference>
<dbReference type="SMART" id="SM00028">
    <property type="entry name" value="TPR"/>
    <property type="match status" value="2"/>
</dbReference>
<keyword evidence="11" id="KW-1185">Reference proteome</keyword>
<comment type="subcellular location">
    <subcellularLocation>
        <location evidence="1">Nucleus</location>
    </subcellularLocation>
</comment>
<dbReference type="Proteomes" id="UP001228049">
    <property type="component" value="Unassembled WGS sequence"/>
</dbReference>
<evidence type="ECO:0000256" key="1">
    <source>
        <dbReference type="ARBA" id="ARBA00004123"/>
    </source>
</evidence>
<feature type="compositionally biased region" description="Acidic residues" evidence="8">
    <location>
        <begin position="108"/>
        <end position="132"/>
    </location>
</feature>
<evidence type="ECO:0000256" key="6">
    <source>
        <dbReference type="PROSITE-ProRule" id="PRU00339"/>
    </source>
</evidence>
<protein>
    <submittedName>
        <fullName evidence="10">Nuclear autoantigenic sperm protein</fullName>
    </submittedName>
</protein>
<keyword evidence="4 6" id="KW-0802">TPR repeat</keyword>
<dbReference type="SUPFAM" id="SSF48452">
    <property type="entry name" value="TPR-like"/>
    <property type="match status" value="1"/>
</dbReference>
<gene>
    <name evidence="10" type="ORF">KUDE01_027487</name>
</gene>
<feature type="repeat" description="TPR" evidence="6">
    <location>
        <begin position="200"/>
        <end position="233"/>
    </location>
</feature>
<keyword evidence="5" id="KW-0539">Nucleus</keyword>
<keyword evidence="3" id="KW-0677">Repeat</keyword>
<comment type="similarity">
    <text evidence="2">Belongs to the NASP family.</text>
</comment>
<feature type="region of interest" description="Disordered" evidence="8">
    <location>
        <begin position="328"/>
        <end position="411"/>
    </location>
</feature>
<feature type="coiled-coil region" evidence="7">
    <location>
        <begin position="292"/>
        <end position="319"/>
    </location>
</feature>
<reference evidence="10" key="1">
    <citation type="submission" date="2023-04" db="EMBL/GenBank/DDBJ databases">
        <title>Chromosome-level genome of Chaenocephalus aceratus.</title>
        <authorList>
            <person name="Park H."/>
        </authorList>
    </citation>
    <scope>NUCLEOTIDE SEQUENCE</scope>
    <source>
        <strain evidence="10">DE</strain>
        <tissue evidence="10">Muscle</tissue>
    </source>
</reference>
<evidence type="ECO:0000256" key="2">
    <source>
        <dbReference type="ARBA" id="ARBA00008402"/>
    </source>
</evidence>
<evidence type="ECO:0000256" key="7">
    <source>
        <dbReference type="SAM" id="Coils"/>
    </source>
</evidence>
<dbReference type="AlphaFoldDB" id="A0AAD9EV02"/>
<dbReference type="PANTHER" id="PTHR15081">
    <property type="entry name" value="NUCLEAR AUTOANTIGENIC SPERM PROTEIN NASP -RELATED"/>
    <property type="match status" value="1"/>
</dbReference>
<evidence type="ECO:0000256" key="4">
    <source>
        <dbReference type="ARBA" id="ARBA00022803"/>
    </source>
</evidence>